<organism evidence="1 2">
    <name type="scientific">Salarchaeum japonicum</name>
    <dbReference type="NCBI Taxonomy" id="555573"/>
    <lineage>
        <taxon>Archaea</taxon>
        <taxon>Methanobacteriati</taxon>
        <taxon>Methanobacteriota</taxon>
        <taxon>Stenosarchaea group</taxon>
        <taxon>Halobacteria</taxon>
        <taxon>Halobacteriales</taxon>
        <taxon>Halobacteriaceae</taxon>
    </lineage>
</organism>
<name>A0AAV3SZ35_9EURY</name>
<gene>
    <name evidence="1" type="ORF">GCM10009019_09360</name>
</gene>
<comment type="caution">
    <text evidence="1">The sequence shown here is derived from an EMBL/GenBank/DDBJ whole genome shotgun (WGS) entry which is preliminary data.</text>
</comment>
<keyword evidence="2" id="KW-1185">Reference proteome</keyword>
<sequence>MDVAASERRIRETLVSNHLSGYWNIVPQVVQSRTENNSIFDFFANFVRRHPSGWTNFELHIEQSTDGVWSREGFKELCEELGVDASFRVRENGPPVVVDLTVQSTDPHTVVDFVRGLAEEVPQDVLGEREREVEVSIGET</sequence>
<dbReference type="AlphaFoldDB" id="A0AAV3SZ35"/>
<accession>A0AAV3SZ35</accession>
<reference evidence="1 2" key="1">
    <citation type="journal article" date="2019" name="Int. J. Syst. Evol. Microbiol.">
        <title>The Global Catalogue of Microorganisms (GCM) 10K type strain sequencing project: providing services to taxonomists for standard genome sequencing and annotation.</title>
        <authorList>
            <consortium name="The Broad Institute Genomics Platform"/>
            <consortium name="The Broad Institute Genome Sequencing Center for Infectious Disease"/>
            <person name="Wu L."/>
            <person name="Ma J."/>
        </authorList>
    </citation>
    <scope>NUCLEOTIDE SEQUENCE [LARGE SCALE GENOMIC DNA]</scope>
    <source>
        <strain evidence="1 2">JCM 16327</strain>
    </source>
</reference>
<dbReference type="EMBL" id="BAAADU010000002">
    <property type="protein sequence ID" value="GAA0648873.1"/>
    <property type="molecule type" value="Genomic_DNA"/>
</dbReference>
<evidence type="ECO:0000313" key="1">
    <source>
        <dbReference type="EMBL" id="GAA0648873.1"/>
    </source>
</evidence>
<dbReference type="Proteomes" id="UP001500194">
    <property type="component" value="Unassembled WGS sequence"/>
</dbReference>
<evidence type="ECO:0000313" key="2">
    <source>
        <dbReference type="Proteomes" id="UP001500194"/>
    </source>
</evidence>
<proteinExistence type="predicted"/>
<protein>
    <submittedName>
        <fullName evidence="1">Uncharacterized protein</fullName>
    </submittedName>
</protein>